<evidence type="ECO:0000313" key="2">
    <source>
        <dbReference type="Proteomes" id="UP000246991"/>
    </source>
</evidence>
<sequence length="67" mass="7896">WFHKLQPLSCIICSHAQKYYLFASNMTVNKMMIFFGGKSYHTYGMPSKVIAECYKVFALYDAMYTYN</sequence>
<dbReference type="EMBL" id="PYWC01000087">
    <property type="protein sequence ID" value="PWW73087.1"/>
    <property type="molecule type" value="Genomic_DNA"/>
</dbReference>
<proteinExistence type="predicted"/>
<name>A0A317SH76_9PEZI</name>
<dbReference type="Proteomes" id="UP000246991">
    <property type="component" value="Unassembled WGS sequence"/>
</dbReference>
<organism evidence="1 2">
    <name type="scientific">Tuber magnatum</name>
    <name type="common">white Piedmont truffle</name>
    <dbReference type="NCBI Taxonomy" id="42249"/>
    <lineage>
        <taxon>Eukaryota</taxon>
        <taxon>Fungi</taxon>
        <taxon>Dikarya</taxon>
        <taxon>Ascomycota</taxon>
        <taxon>Pezizomycotina</taxon>
        <taxon>Pezizomycetes</taxon>
        <taxon>Pezizales</taxon>
        <taxon>Tuberaceae</taxon>
        <taxon>Tuber</taxon>
    </lineage>
</organism>
<accession>A0A317SH76</accession>
<protein>
    <submittedName>
        <fullName evidence="1">Uncharacterized protein</fullName>
    </submittedName>
</protein>
<keyword evidence="2" id="KW-1185">Reference proteome</keyword>
<reference evidence="1 2" key="1">
    <citation type="submission" date="2018-03" db="EMBL/GenBank/DDBJ databases">
        <title>Genomes of Pezizomycetes fungi and the evolution of truffles.</title>
        <authorList>
            <person name="Murat C."/>
            <person name="Payen T."/>
            <person name="Noel B."/>
            <person name="Kuo A."/>
            <person name="Martin F.M."/>
        </authorList>
    </citation>
    <scope>NUCLEOTIDE SEQUENCE [LARGE SCALE GENOMIC DNA]</scope>
    <source>
        <strain evidence="1">091103-1</strain>
    </source>
</reference>
<evidence type="ECO:0000313" key="1">
    <source>
        <dbReference type="EMBL" id="PWW73087.1"/>
    </source>
</evidence>
<dbReference type="AlphaFoldDB" id="A0A317SH76"/>
<comment type="caution">
    <text evidence="1">The sequence shown here is derived from an EMBL/GenBank/DDBJ whole genome shotgun (WGS) entry which is preliminary data.</text>
</comment>
<feature type="non-terminal residue" evidence="1">
    <location>
        <position position="1"/>
    </location>
</feature>
<gene>
    <name evidence="1" type="ORF">C7212DRAFT_219769</name>
</gene>